<dbReference type="Proteomes" id="UP001642360">
    <property type="component" value="Unassembled WGS sequence"/>
</dbReference>
<comment type="caution">
    <text evidence="2">The sequence shown here is derived from an EMBL/GenBank/DDBJ whole genome shotgun (WGS) entry which is preliminary data.</text>
</comment>
<feature type="domain" description="Myb/SANT-like" evidence="1">
    <location>
        <begin position="1"/>
        <end position="51"/>
    </location>
</feature>
<accession>A0ABC8T9T7</accession>
<reference evidence="2 3" key="1">
    <citation type="submission" date="2024-02" db="EMBL/GenBank/DDBJ databases">
        <authorList>
            <person name="Vignale AGUSTIN F."/>
            <person name="Sosa J E."/>
            <person name="Modenutti C."/>
        </authorList>
    </citation>
    <scope>NUCLEOTIDE SEQUENCE [LARGE SCALE GENOMIC DNA]</scope>
</reference>
<proteinExistence type="predicted"/>
<dbReference type="AlphaFoldDB" id="A0ABC8T9T7"/>
<protein>
    <recommendedName>
        <fullName evidence="1">Myb/SANT-like domain-containing protein</fullName>
    </recommendedName>
</protein>
<name>A0ABC8T9T7_9AQUA</name>
<evidence type="ECO:0000313" key="2">
    <source>
        <dbReference type="EMBL" id="CAK9166074.1"/>
    </source>
</evidence>
<dbReference type="PANTHER" id="PTHR46929:SF28">
    <property type="entry name" value="MYB_SANT-LIKE DNA-BINDING DOMAIN PROTEIN"/>
    <property type="match status" value="1"/>
</dbReference>
<dbReference type="EMBL" id="CAUOFW020004531">
    <property type="protein sequence ID" value="CAK9166074.1"/>
    <property type="molecule type" value="Genomic_DNA"/>
</dbReference>
<organism evidence="2 3">
    <name type="scientific">Ilex paraguariensis</name>
    <name type="common">yerba mate</name>
    <dbReference type="NCBI Taxonomy" id="185542"/>
    <lineage>
        <taxon>Eukaryota</taxon>
        <taxon>Viridiplantae</taxon>
        <taxon>Streptophyta</taxon>
        <taxon>Embryophyta</taxon>
        <taxon>Tracheophyta</taxon>
        <taxon>Spermatophyta</taxon>
        <taxon>Magnoliopsida</taxon>
        <taxon>eudicotyledons</taxon>
        <taxon>Gunneridae</taxon>
        <taxon>Pentapetalae</taxon>
        <taxon>asterids</taxon>
        <taxon>campanulids</taxon>
        <taxon>Aquifoliales</taxon>
        <taxon>Aquifoliaceae</taxon>
        <taxon>Ilex</taxon>
    </lineage>
</organism>
<sequence>MVTSFNANFRSHHDKDVLKNRYKHLRRQYNEVKILLDQVGFSWDEKREMVQLKIISGMFISRHILMLDHTELKQCHHHKLCVIYGQDNSDGRYSRLARNVDPDSVY</sequence>
<dbReference type="InterPro" id="IPR024752">
    <property type="entry name" value="Myb/SANT-like_dom"/>
</dbReference>
<dbReference type="PANTHER" id="PTHR46929">
    <property type="entry name" value="EXPRESSED PROTEIN"/>
    <property type="match status" value="1"/>
</dbReference>
<evidence type="ECO:0000259" key="1">
    <source>
        <dbReference type="Pfam" id="PF12776"/>
    </source>
</evidence>
<gene>
    <name evidence="2" type="ORF">ILEXP_LOCUS35282</name>
</gene>
<evidence type="ECO:0000313" key="3">
    <source>
        <dbReference type="Proteomes" id="UP001642360"/>
    </source>
</evidence>
<dbReference type="Pfam" id="PF12776">
    <property type="entry name" value="Myb_DNA-bind_3"/>
    <property type="match status" value="1"/>
</dbReference>
<keyword evidence="3" id="KW-1185">Reference proteome</keyword>